<proteinExistence type="predicted"/>
<dbReference type="Gene3D" id="3.40.50.1460">
    <property type="match status" value="1"/>
</dbReference>
<dbReference type="SUPFAM" id="SSF52129">
    <property type="entry name" value="Caspase-like"/>
    <property type="match status" value="1"/>
</dbReference>
<name>A0A9D9HL84_9BACT</name>
<dbReference type="SUPFAM" id="SSF69360">
    <property type="entry name" value="Cell wall binding repeat"/>
    <property type="match status" value="1"/>
</dbReference>
<feature type="chain" id="PRO_5039634679" evidence="1">
    <location>
        <begin position="23"/>
        <end position="869"/>
    </location>
</feature>
<reference evidence="3" key="2">
    <citation type="journal article" date="2021" name="PeerJ">
        <title>Extensive microbial diversity within the chicken gut microbiome revealed by metagenomics and culture.</title>
        <authorList>
            <person name="Gilroy R."/>
            <person name="Ravi A."/>
            <person name="Getino M."/>
            <person name="Pursley I."/>
            <person name="Horton D.L."/>
            <person name="Alikhan N.F."/>
            <person name="Baker D."/>
            <person name="Gharbi K."/>
            <person name="Hall N."/>
            <person name="Watson M."/>
            <person name="Adriaenssens E.M."/>
            <person name="Foster-Nyarko E."/>
            <person name="Jarju S."/>
            <person name="Secka A."/>
            <person name="Antonio M."/>
            <person name="Oren A."/>
            <person name="Chaudhuri R.R."/>
            <person name="La Ragione R."/>
            <person name="Hildebrand F."/>
            <person name="Pallen M.J."/>
        </authorList>
    </citation>
    <scope>NUCLEOTIDE SEQUENCE</scope>
    <source>
        <strain evidence="3">B1-3475</strain>
    </source>
</reference>
<reference evidence="3" key="1">
    <citation type="submission" date="2020-10" db="EMBL/GenBank/DDBJ databases">
        <authorList>
            <person name="Gilroy R."/>
        </authorList>
    </citation>
    <scope>NUCLEOTIDE SEQUENCE</scope>
    <source>
        <strain evidence="3">B1-3475</strain>
    </source>
</reference>
<dbReference type="GO" id="GO:0006508">
    <property type="term" value="P:proteolysis"/>
    <property type="evidence" value="ECO:0007669"/>
    <property type="project" value="InterPro"/>
</dbReference>
<evidence type="ECO:0000313" key="3">
    <source>
        <dbReference type="EMBL" id="MBO8455872.1"/>
    </source>
</evidence>
<dbReference type="Pfam" id="PF14903">
    <property type="entry name" value="WG_beta_rep"/>
    <property type="match status" value="3"/>
</dbReference>
<gene>
    <name evidence="3" type="ORF">IAC08_05660</name>
</gene>
<dbReference type="InterPro" id="IPR029030">
    <property type="entry name" value="Caspase-like_dom_sf"/>
</dbReference>
<evidence type="ECO:0000259" key="2">
    <source>
        <dbReference type="Pfam" id="PF00656"/>
    </source>
</evidence>
<dbReference type="PANTHER" id="PTHR37841:SF1">
    <property type="entry name" value="DUF3298 DOMAIN-CONTAINING PROTEIN"/>
    <property type="match status" value="1"/>
</dbReference>
<dbReference type="EMBL" id="JADIMK010000059">
    <property type="protein sequence ID" value="MBO8455872.1"/>
    <property type="molecule type" value="Genomic_DNA"/>
</dbReference>
<keyword evidence="1" id="KW-0732">Signal</keyword>
<comment type="caution">
    <text evidence="3">The sequence shown here is derived from an EMBL/GenBank/DDBJ whole genome shotgun (WGS) entry which is preliminary data.</text>
</comment>
<sequence length="869" mass="96530">MRLFHSILTITALLISSTTSFAQSGLHKNSSTFKWVRTVHSQNFKPFSEGLAAFYDAGGWGYEDKEGNIVIPADFEEAGDFNNSLAIVKMNGKWGVIDKTGKRIFECIYDNIEPFSDNTALARIGNVSYYLYSDGNSRALPQELTFYSYQYGLARIKKQVKGQDKYGYIDISGQFIMDPVFDAATDFFGNTAFVTFKGKAFHINRQGRRQRLSFPINPDNQTQFIPDGSGFIEQAGKYIFVKYEYGDYFLQPVRYDMISEFHEGRALVRDEQGKLMYLNSFGTPVLTLPEECTAAGDFCEGKAWVCYNGKYGYIDKAGEIIIDTIFSYTSDFNDGIAYVSFQGRNGLIRAAQKEETYPDMRIEDVLLSDASGNAEIESGEEFNIDVLLKNYGKDTVKGIDIIMTGKSGMPTGFTYSGNTIHVDRLQPDGMTKVTFKGIAGMDISSGTVDLNFKAIADNQLLSDNMSLTFTAIGIKQCNPVLASYWFHTTDHSPILPGDNAVIELSVMNDGPDIAKDVRVNLMWPEGTMAVDTTVLIGDIFPGETKSTTRNFIIDTTALSSGQYSVVATLAEFTGKHSDIKYLLFETGKMNTNTKLIGETAFNTDDVSGSILDSSSELLAGLSLIRTPDQDKYALIIGNEDYSSFKQQTLYEPNVDFAVSDAEAFCEYAKNIIGVPESNIILLKNATYSQMKFNLSKLAKIAEINPKTLLYVYYAGHGQVDGTTKESYLIPVDVSTTSPSEGIRLEDMYATISKSGCRRAIVFLDACYSGIGRGIVIRPKQTPVSGNMVVMTASSSTQRSMPYEEKRHGMFTYFLLKELRDTNGDIPIGDLFEAVKAQVQYNSIWINNSEQTPELISGPGIEEDWKLWTL</sequence>
<dbReference type="GO" id="GO:0004197">
    <property type="term" value="F:cysteine-type endopeptidase activity"/>
    <property type="evidence" value="ECO:0007669"/>
    <property type="project" value="InterPro"/>
</dbReference>
<dbReference type="InterPro" id="IPR032774">
    <property type="entry name" value="WG_beta_rep"/>
</dbReference>
<organism evidence="3 4">
    <name type="scientific">Candidatus Cryptobacteroides intestinigallinarum</name>
    <dbReference type="NCBI Taxonomy" id="2840767"/>
    <lineage>
        <taxon>Bacteria</taxon>
        <taxon>Pseudomonadati</taxon>
        <taxon>Bacteroidota</taxon>
        <taxon>Bacteroidia</taxon>
        <taxon>Bacteroidales</taxon>
        <taxon>Candidatus Cryptobacteroides</taxon>
    </lineage>
</organism>
<protein>
    <submittedName>
        <fullName evidence="3">WG repeat-containing protein</fullName>
    </submittedName>
</protein>
<dbReference type="InterPro" id="IPR011600">
    <property type="entry name" value="Pept_C14_caspase"/>
</dbReference>
<evidence type="ECO:0000313" key="4">
    <source>
        <dbReference type="Proteomes" id="UP000823617"/>
    </source>
</evidence>
<feature type="signal peptide" evidence="1">
    <location>
        <begin position="1"/>
        <end position="22"/>
    </location>
</feature>
<dbReference type="Pfam" id="PF00656">
    <property type="entry name" value="Peptidase_C14"/>
    <property type="match status" value="1"/>
</dbReference>
<dbReference type="AlphaFoldDB" id="A0A9D9HL84"/>
<accession>A0A9D9HL84</accession>
<feature type="domain" description="Peptidase C14 caspase" evidence="2">
    <location>
        <begin position="631"/>
        <end position="856"/>
    </location>
</feature>
<dbReference type="PANTHER" id="PTHR37841">
    <property type="entry name" value="GLR2918 PROTEIN"/>
    <property type="match status" value="1"/>
</dbReference>
<dbReference type="Proteomes" id="UP000823617">
    <property type="component" value="Unassembled WGS sequence"/>
</dbReference>
<evidence type="ECO:0000256" key="1">
    <source>
        <dbReference type="SAM" id="SignalP"/>
    </source>
</evidence>